<evidence type="ECO:0000313" key="6">
    <source>
        <dbReference type="EMBL" id="HIY66139.1"/>
    </source>
</evidence>
<dbReference type="GO" id="GO:0003700">
    <property type="term" value="F:DNA-binding transcription factor activity"/>
    <property type="evidence" value="ECO:0007669"/>
    <property type="project" value="TreeGrafter"/>
</dbReference>
<keyword evidence="1" id="KW-0805">Transcription regulation</keyword>
<evidence type="ECO:0000256" key="2">
    <source>
        <dbReference type="ARBA" id="ARBA00023125"/>
    </source>
</evidence>
<dbReference type="InterPro" id="IPR050109">
    <property type="entry name" value="HTH-type_TetR-like_transc_reg"/>
</dbReference>
<evidence type="ECO:0000259" key="5">
    <source>
        <dbReference type="PROSITE" id="PS50977"/>
    </source>
</evidence>
<dbReference type="PRINTS" id="PR00455">
    <property type="entry name" value="HTHTETR"/>
</dbReference>
<dbReference type="SUPFAM" id="SSF46689">
    <property type="entry name" value="Homeodomain-like"/>
    <property type="match status" value="1"/>
</dbReference>
<accession>A0A9D2C9S1</accession>
<dbReference type="Pfam" id="PF17940">
    <property type="entry name" value="TetR_C_31"/>
    <property type="match status" value="1"/>
</dbReference>
<dbReference type="InterPro" id="IPR001647">
    <property type="entry name" value="HTH_TetR"/>
</dbReference>
<name>A0A9D2C9S1_9MICO</name>
<organism evidence="6 7">
    <name type="scientific">Candidatus Agrococcus pullicola</name>
    <dbReference type="NCBI Taxonomy" id="2838429"/>
    <lineage>
        <taxon>Bacteria</taxon>
        <taxon>Bacillati</taxon>
        <taxon>Actinomycetota</taxon>
        <taxon>Actinomycetes</taxon>
        <taxon>Micrococcales</taxon>
        <taxon>Microbacteriaceae</taxon>
        <taxon>Agrococcus</taxon>
    </lineage>
</organism>
<dbReference type="PROSITE" id="PS50977">
    <property type="entry name" value="HTH_TETR_2"/>
    <property type="match status" value="1"/>
</dbReference>
<keyword evidence="2 4" id="KW-0238">DNA-binding</keyword>
<evidence type="ECO:0000256" key="4">
    <source>
        <dbReference type="PROSITE-ProRule" id="PRU00335"/>
    </source>
</evidence>
<protein>
    <submittedName>
        <fullName evidence="6">TetR family transcriptional regulator</fullName>
    </submittedName>
</protein>
<evidence type="ECO:0000256" key="1">
    <source>
        <dbReference type="ARBA" id="ARBA00023015"/>
    </source>
</evidence>
<evidence type="ECO:0000313" key="7">
    <source>
        <dbReference type="Proteomes" id="UP000824005"/>
    </source>
</evidence>
<reference evidence="6" key="1">
    <citation type="journal article" date="2021" name="PeerJ">
        <title>Extensive microbial diversity within the chicken gut microbiome revealed by metagenomics and culture.</title>
        <authorList>
            <person name="Gilroy R."/>
            <person name="Ravi A."/>
            <person name="Getino M."/>
            <person name="Pursley I."/>
            <person name="Horton D.L."/>
            <person name="Alikhan N.F."/>
            <person name="Baker D."/>
            <person name="Gharbi K."/>
            <person name="Hall N."/>
            <person name="Watson M."/>
            <person name="Adriaenssens E.M."/>
            <person name="Foster-Nyarko E."/>
            <person name="Jarju S."/>
            <person name="Secka A."/>
            <person name="Antonio M."/>
            <person name="Oren A."/>
            <person name="Chaudhuri R.R."/>
            <person name="La Ragione R."/>
            <person name="Hildebrand F."/>
            <person name="Pallen M.J."/>
        </authorList>
    </citation>
    <scope>NUCLEOTIDE SEQUENCE</scope>
    <source>
        <strain evidence="6">ChiGjej1B1-98</strain>
    </source>
</reference>
<dbReference type="Pfam" id="PF00440">
    <property type="entry name" value="TetR_N"/>
    <property type="match status" value="1"/>
</dbReference>
<reference evidence="6" key="2">
    <citation type="submission" date="2021-04" db="EMBL/GenBank/DDBJ databases">
        <authorList>
            <person name="Gilroy R."/>
        </authorList>
    </citation>
    <scope>NUCLEOTIDE SEQUENCE</scope>
    <source>
        <strain evidence="6">ChiGjej1B1-98</strain>
    </source>
</reference>
<dbReference type="GO" id="GO:0000976">
    <property type="term" value="F:transcription cis-regulatory region binding"/>
    <property type="evidence" value="ECO:0007669"/>
    <property type="project" value="TreeGrafter"/>
</dbReference>
<feature type="domain" description="HTH tetR-type" evidence="5">
    <location>
        <begin position="4"/>
        <end position="64"/>
    </location>
</feature>
<dbReference type="AlphaFoldDB" id="A0A9D2C9S1"/>
<dbReference type="InterPro" id="IPR009057">
    <property type="entry name" value="Homeodomain-like_sf"/>
</dbReference>
<gene>
    <name evidence="6" type="ORF">H9830_07670</name>
</gene>
<dbReference type="PANTHER" id="PTHR30055:SF234">
    <property type="entry name" value="HTH-TYPE TRANSCRIPTIONAL REGULATOR BETI"/>
    <property type="match status" value="1"/>
</dbReference>
<proteinExistence type="predicted"/>
<comment type="caution">
    <text evidence="6">The sequence shown here is derived from an EMBL/GenBank/DDBJ whole genome shotgun (WGS) entry which is preliminary data.</text>
</comment>
<dbReference type="InterPro" id="IPR041583">
    <property type="entry name" value="TetR_C_31"/>
</dbReference>
<keyword evidence="3" id="KW-0804">Transcription</keyword>
<feature type="DNA-binding region" description="H-T-H motif" evidence="4">
    <location>
        <begin position="27"/>
        <end position="46"/>
    </location>
</feature>
<dbReference type="EMBL" id="DXDC01000226">
    <property type="protein sequence ID" value="HIY66139.1"/>
    <property type="molecule type" value="Genomic_DNA"/>
</dbReference>
<dbReference type="Gene3D" id="1.10.357.10">
    <property type="entry name" value="Tetracycline Repressor, domain 2"/>
    <property type="match status" value="1"/>
</dbReference>
<evidence type="ECO:0000256" key="3">
    <source>
        <dbReference type="ARBA" id="ARBA00023163"/>
    </source>
</evidence>
<sequence>MKDASGRTALLRATITVVANGGLRALTYRAVAAEAGVSHGLIRHHFGTKDQLIAAAMDFAIEESLLGSNMMKQGVTVDEFAAGIESLAEHDGPVQSFQYELLLESRRRPELQRYAERHYSAYRAAIGTQLASLGVHDEGVTEIIWFCLDGIVFQQLVLPRDVRPALRRMRAMIVAASRQ</sequence>
<dbReference type="Proteomes" id="UP000824005">
    <property type="component" value="Unassembled WGS sequence"/>
</dbReference>
<dbReference type="PANTHER" id="PTHR30055">
    <property type="entry name" value="HTH-TYPE TRANSCRIPTIONAL REGULATOR RUTR"/>
    <property type="match status" value="1"/>
</dbReference>